<comment type="caution">
    <text evidence="3">The sequence shown here is derived from an EMBL/GenBank/DDBJ whole genome shotgun (WGS) entry which is preliminary data.</text>
</comment>
<feature type="domain" description="DDH" evidence="1">
    <location>
        <begin position="16"/>
        <end position="158"/>
    </location>
</feature>
<dbReference type="InterPro" id="IPR003156">
    <property type="entry name" value="DHHA1_dom"/>
</dbReference>
<organism evidence="3 4">
    <name type="scientific">[Lactobacillus] rogosae</name>
    <dbReference type="NCBI Taxonomy" id="706562"/>
    <lineage>
        <taxon>Bacteria</taxon>
        <taxon>Bacillati</taxon>
        <taxon>Bacillota</taxon>
        <taxon>Clostridia</taxon>
        <taxon>Lachnospirales</taxon>
        <taxon>Lachnospiraceae</taxon>
        <taxon>Lachnospira</taxon>
    </lineage>
</organism>
<dbReference type="InterPro" id="IPR051319">
    <property type="entry name" value="Oligoribo/pAp-PDE_c-di-AMP_PDE"/>
</dbReference>
<dbReference type="Pfam" id="PF01368">
    <property type="entry name" value="DHH"/>
    <property type="match status" value="1"/>
</dbReference>
<dbReference type="PANTHER" id="PTHR47618">
    <property type="entry name" value="BIFUNCTIONAL OLIGORIBONUCLEASE AND PAP PHOSPHATASE NRNA"/>
    <property type="match status" value="1"/>
</dbReference>
<feature type="domain" description="DHHA1" evidence="2">
    <location>
        <begin position="220"/>
        <end position="302"/>
    </location>
</feature>
<sequence length="325" mass="36160">MTKLEEIISCIKGNSVYVQMHNFPDPDAIASAYGMKYLLRAEGIDAQIVYKGSIENTVTAKMVKLLNIDILEVKSAWELDCNREVIIVDAQNGNANIIDMHSDKTICIDHHPVYNDSKYVFKDIRPDVGACASIIASYYIENDVVIDIHMATALLYGIKVDTADMKRGVTKLDLDMFYYLYNRADHKVLNNLDTSVRQYDDLKAYAYAIANVDIQNDICFASAGDNCKESLIASICDFIMSLDGVNLAIVYSAKEEGIKLSIRSNGSYDSGRISNKALCDIGNGGGHEHMAGGFISYDKLERKDAAGIREIIKNRFMSEVNKVNK</sequence>
<dbReference type="Gene3D" id="3.90.1640.10">
    <property type="entry name" value="inorganic pyrophosphatase (n-terminal core)"/>
    <property type="match status" value="1"/>
</dbReference>
<reference evidence="3 4" key="1">
    <citation type="submission" date="2024-03" db="EMBL/GenBank/DDBJ databases">
        <title>Human intestinal bacterial collection.</title>
        <authorList>
            <person name="Pauvert C."/>
            <person name="Hitch T.C.A."/>
            <person name="Clavel T."/>
        </authorList>
    </citation>
    <scope>NUCLEOTIDE SEQUENCE [LARGE SCALE GENOMIC DNA]</scope>
    <source>
        <strain evidence="3 4">CLA-AA-H255</strain>
    </source>
</reference>
<name>A0ABV1BRE4_9FIRM</name>
<evidence type="ECO:0000259" key="1">
    <source>
        <dbReference type="Pfam" id="PF01368"/>
    </source>
</evidence>
<dbReference type="Pfam" id="PF02272">
    <property type="entry name" value="DHHA1"/>
    <property type="match status" value="1"/>
</dbReference>
<dbReference type="PANTHER" id="PTHR47618:SF1">
    <property type="entry name" value="BIFUNCTIONAL OLIGORIBONUCLEASE AND PAP PHOSPHATASE NRNA"/>
    <property type="match status" value="1"/>
</dbReference>
<gene>
    <name evidence="3" type="ORF">WMO14_00395</name>
</gene>
<dbReference type="Proteomes" id="UP001442364">
    <property type="component" value="Unassembled WGS sequence"/>
</dbReference>
<dbReference type="EMBL" id="JBBMER010000001">
    <property type="protein sequence ID" value="MEQ2378343.1"/>
    <property type="molecule type" value="Genomic_DNA"/>
</dbReference>
<protein>
    <submittedName>
        <fullName evidence="3">DHH family phosphoesterase</fullName>
    </submittedName>
</protein>
<evidence type="ECO:0000313" key="4">
    <source>
        <dbReference type="Proteomes" id="UP001442364"/>
    </source>
</evidence>
<dbReference type="RefSeq" id="WP_022502721.1">
    <property type="nucleotide sequence ID" value="NZ_DAWCMB010000410.1"/>
</dbReference>
<dbReference type="SUPFAM" id="SSF64182">
    <property type="entry name" value="DHH phosphoesterases"/>
    <property type="match status" value="1"/>
</dbReference>
<evidence type="ECO:0000259" key="2">
    <source>
        <dbReference type="Pfam" id="PF02272"/>
    </source>
</evidence>
<dbReference type="InterPro" id="IPR001667">
    <property type="entry name" value="DDH_dom"/>
</dbReference>
<keyword evidence="4" id="KW-1185">Reference proteome</keyword>
<dbReference type="Gene3D" id="3.10.310.30">
    <property type="match status" value="1"/>
</dbReference>
<evidence type="ECO:0000313" key="3">
    <source>
        <dbReference type="EMBL" id="MEQ2378343.1"/>
    </source>
</evidence>
<accession>A0ABV1BRE4</accession>
<dbReference type="InterPro" id="IPR038763">
    <property type="entry name" value="DHH_sf"/>
</dbReference>
<proteinExistence type="predicted"/>